<feature type="transmembrane region" description="Helical" evidence="1">
    <location>
        <begin position="119"/>
        <end position="141"/>
    </location>
</feature>
<dbReference type="HOGENOM" id="CLU_118941_0_0_10"/>
<keyword evidence="1" id="KW-0472">Membrane</keyword>
<dbReference type="eggNOG" id="ENOG50336G8">
    <property type="taxonomic scope" value="Bacteria"/>
</dbReference>
<dbReference type="STRING" id="867902.Ornrh_0117"/>
<dbReference type="AlphaFoldDB" id="I3ZXB0"/>
<sequence length="210" mass="24779">MKEEKLQSEEFDEVDPSQLFEKLITKMDVLSDLLNKNEQLTQVITHYNDDLLRLKSAFHQTISQLEVGMNKVTSIFEKEVKSRQELFEKSPKLIQVDWSDEAIQLQKKYEQKNGFYEKIVRYSVILSLISMVIMFTTFYVAKSWYDQSIRTKEEIRSDLLHEIHEDGKVILPNSYVSELEQNTDLINKWIKANPKDATPFIKFKQGYDAK</sequence>
<keyword evidence="1" id="KW-1133">Transmembrane helix</keyword>
<keyword evidence="1" id="KW-0812">Transmembrane</keyword>
<dbReference type="Proteomes" id="UP000006051">
    <property type="component" value="Chromosome"/>
</dbReference>
<reference evidence="2 3" key="1">
    <citation type="submission" date="2012-06" db="EMBL/GenBank/DDBJ databases">
        <title>The complete genome of Ornithobacterium rhinotracheale DSM 15997.</title>
        <authorList>
            <consortium name="US DOE Joint Genome Institute (JGI-PGF)"/>
            <person name="Lucas S."/>
            <person name="Copeland A."/>
            <person name="Lapidus A."/>
            <person name="Goodwin L."/>
            <person name="Pitluck S."/>
            <person name="Peters L."/>
            <person name="Mikhailova N."/>
            <person name="Teshima H."/>
            <person name="Kyrpides N."/>
            <person name="Mavromatis K."/>
            <person name="Pagani I."/>
            <person name="Ivanova N."/>
            <person name="Ovchinnikova G."/>
            <person name="Zeytun A."/>
            <person name="Detter J.C."/>
            <person name="Han C."/>
            <person name="Land M."/>
            <person name="Hauser L."/>
            <person name="Markowitz V."/>
            <person name="Cheng J.-F."/>
            <person name="Hugenholtz P."/>
            <person name="Woyke T."/>
            <person name="Wu D."/>
            <person name="Lang E."/>
            <person name="Kopitz M."/>
            <person name="Brambilla E."/>
            <person name="Klenk H.-P."/>
            <person name="Eisen J.A."/>
        </authorList>
    </citation>
    <scope>NUCLEOTIDE SEQUENCE [LARGE SCALE GENOMIC DNA]</scope>
    <source>
        <strain evidence="3">ATCC 51463 / DSM 15997 / CCUG 23171 / LMG 9086</strain>
    </source>
</reference>
<protein>
    <submittedName>
        <fullName evidence="2">Uncharacterized protein</fullName>
    </submittedName>
</protein>
<organism evidence="2 3">
    <name type="scientific">Ornithobacterium rhinotracheale (strain ATCC 51463 / DSM 15997 / CCUG 23171 / CIP 104009 / LMG 9086)</name>
    <dbReference type="NCBI Taxonomy" id="867902"/>
    <lineage>
        <taxon>Bacteria</taxon>
        <taxon>Pseudomonadati</taxon>
        <taxon>Bacteroidota</taxon>
        <taxon>Flavobacteriia</taxon>
        <taxon>Flavobacteriales</taxon>
        <taxon>Weeksellaceae</taxon>
        <taxon>Ornithobacterium</taxon>
    </lineage>
</organism>
<gene>
    <name evidence="2" type="ordered locus">Ornrh_0117</name>
</gene>
<evidence type="ECO:0000313" key="3">
    <source>
        <dbReference type="Proteomes" id="UP000006051"/>
    </source>
</evidence>
<accession>I3ZXB0</accession>
<keyword evidence="3" id="KW-1185">Reference proteome</keyword>
<proteinExistence type="predicted"/>
<evidence type="ECO:0000313" key="2">
    <source>
        <dbReference type="EMBL" id="AFL96344.1"/>
    </source>
</evidence>
<dbReference type="GeneID" id="71570439"/>
<dbReference type="EMBL" id="CP003283">
    <property type="protein sequence ID" value="AFL96344.1"/>
    <property type="molecule type" value="Genomic_DNA"/>
</dbReference>
<evidence type="ECO:0000256" key="1">
    <source>
        <dbReference type="SAM" id="Phobius"/>
    </source>
</evidence>
<dbReference type="GeneID" id="97258942"/>
<name>I3ZXB0_ORNRL</name>
<dbReference type="KEGG" id="orh:Ornrh_0117"/>
<dbReference type="RefSeq" id="WP_014789974.1">
    <property type="nucleotide sequence ID" value="NC_018016.1"/>
</dbReference>